<keyword evidence="3" id="KW-1185">Reference proteome</keyword>
<proteinExistence type="predicted"/>
<accession>A0A6G1IPZ7</accession>
<evidence type="ECO:0000256" key="1">
    <source>
        <dbReference type="SAM" id="MobiDB-lite"/>
    </source>
</evidence>
<dbReference type="AlphaFoldDB" id="A0A6G1IPZ7"/>
<name>A0A6G1IPZ7_9PLEO</name>
<dbReference type="Proteomes" id="UP000799291">
    <property type="component" value="Unassembled WGS sequence"/>
</dbReference>
<sequence length="180" mass="19816">MDRHRCSLQATATALITALLDRHHRTRWHAGIPRHGDSASAAGDRRVRMGIRRRGARHSTEIFCDRGAKATAVPAKLGRWQPADDPLIPTTWSRGNRRAGLRPWSMVHGPIGEPAGGVDRVQHLQHCPRRRVTPGADGSRPIRVSERALTRGRGGGREGPSPPARDGTLLQWQSEGVRAR</sequence>
<dbReference type="EMBL" id="MU005597">
    <property type="protein sequence ID" value="KAF2680316.1"/>
    <property type="molecule type" value="Genomic_DNA"/>
</dbReference>
<organism evidence="2 3">
    <name type="scientific">Lentithecium fluviatile CBS 122367</name>
    <dbReference type="NCBI Taxonomy" id="1168545"/>
    <lineage>
        <taxon>Eukaryota</taxon>
        <taxon>Fungi</taxon>
        <taxon>Dikarya</taxon>
        <taxon>Ascomycota</taxon>
        <taxon>Pezizomycotina</taxon>
        <taxon>Dothideomycetes</taxon>
        <taxon>Pleosporomycetidae</taxon>
        <taxon>Pleosporales</taxon>
        <taxon>Massarineae</taxon>
        <taxon>Lentitheciaceae</taxon>
        <taxon>Lentithecium</taxon>
    </lineage>
</organism>
<evidence type="ECO:0000313" key="2">
    <source>
        <dbReference type="EMBL" id="KAF2680316.1"/>
    </source>
</evidence>
<reference evidence="2" key="1">
    <citation type="journal article" date="2020" name="Stud. Mycol.">
        <title>101 Dothideomycetes genomes: a test case for predicting lifestyles and emergence of pathogens.</title>
        <authorList>
            <person name="Haridas S."/>
            <person name="Albert R."/>
            <person name="Binder M."/>
            <person name="Bloem J."/>
            <person name="Labutti K."/>
            <person name="Salamov A."/>
            <person name="Andreopoulos B."/>
            <person name="Baker S."/>
            <person name="Barry K."/>
            <person name="Bills G."/>
            <person name="Bluhm B."/>
            <person name="Cannon C."/>
            <person name="Castanera R."/>
            <person name="Culley D."/>
            <person name="Daum C."/>
            <person name="Ezra D."/>
            <person name="Gonzalez J."/>
            <person name="Henrissat B."/>
            <person name="Kuo A."/>
            <person name="Liang C."/>
            <person name="Lipzen A."/>
            <person name="Lutzoni F."/>
            <person name="Magnuson J."/>
            <person name="Mondo S."/>
            <person name="Nolan M."/>
            <person name="Ohm R."/>
            <person name="Pangilinan J."/>
            <person name="Park H.-J."/>
            <person name="Ramirez L."/>
            <person name="Alfaro M."/>
            <person name="Sun H."/>
            <person name="Tritt A."/>
            <person name="Yoshinaga Y."/>
            <person name="Zwiers L.-H."/>
            <person name="Turgeon B."/>
            <person name="Goodwin S."/>
            <person name="Spatafora J."/>
            <person name="Crous P."/>
            <person name="Grigoriev I."/>
        </authorList>
    </citation>
    <scope>NUCLEOTIDE SEQUENCE</scope>
    <source>
        <strain evidence="2">CBS 122367</strain>
    </source>
</reference>
<evidence type="ECO:0000313" key="3">
    <source>
        <dbReference type="Proteomes" id="UP000799291"/>
    </source>
</evidence>
<protein>
    <submittedName>
        <fullName evidence="2">Uncharacterized protein</fullName>
    </submittedName>
</protein>
<feature type="region of interest" description="Disordered" evidence="1">
    <location>
        <begin position="129"/>
        <end position="180"/>
    </location>
</feature>
<gene>
    <name evidence="2" type="ORF">K458DRAFT_407342</name>
</gene>